<feature type="transmembrane region" description="Helical" evidence="8">
    <location>
        <begin position="323"/>
        <end position="341"/>
    </location>
</feature>
<evidence type="ECO:0000256" key="7">
    <source>
        <dbReference type="SAM" id="MobiDB-lite"/>
    </source>
</evidence>
<feature type="transmembrane region" description="Helical" evidence="8">
    <location>
        <begin position="528"/>
        <end position="547"/>
    </location>
</feature>
<feature type="transmembrane region" description="Helical" evidence="8">
    <location>
        <begin position="494"/>
        <end position="516"/>
    </location>
</feature>
<gene>
    <name evidence="9" type="ORF">BESB_013670</name>
</gene>
<sequence length="898" mass="95109">MPSSGAGDRSPEIAVAPELVSPPVRMRTPPGPRAARPSCSLVRASVSPSTSCSFSLPRLVGLPAPESPPLSAEFTPFPPVADILPSCSPPRSSARSPRLLGAGARCLSASSPQQIDRKAPSGSTAPSLLLRSAEEPSPFASAAASGAKELNRGCLSGMWGRCFPGAVWRGLRAAVLLPVSLAASVREAVGPRFFLLLVSVYLCIKGLVYSLTVSAMLPYFKALGWSATAYQQATALAFVPWGMKGLIGTLSDALPLFGYRKKYYMLLASLLGVAGVCGLCVVPQSFAADRFWLVCCLFLLSQLQVATLDLMCEGRYSELMVEAPAVGPAIVTFVNVLISVGQAFGKMLVGPVSDQVGTRPIFWLALPLAASVVPPICLNFLPEQKLEREDLQVLRERIYAQRRVFIMGCSLAAASCGVAVVSLLTNKDSFLLAYSLIAGVALSCVCFFALPRQIAFCNMYFFLDQLLHLNVSGALDFFYTASPECLPDGPHFDYTYYNTYTCVAGAVGGVIVLILFLKVLPPYSFRHILTGACLLRLGASLVDYVLVSRLTTQMHLSDRAVYLLGDAIILVGVGSLSYMVGAILISKLCPRNVEATVYAILAGMGNMGSTLSTLVGVAAIKDFHITTTLQEEGGCDFSRLPQLISISNFVLPSLCIPLCMVLLPNSAMDAPLSADAPATREPSLFTLFAHYGPAGAGADDRAQGAGGGREAGGGAPAAGWGPAAGGAQGRGDSGDEDRGTSRGRRTAKAGMKAGDSGTENGDEGSRDERPADDDREEAGRRRGRRRHSKHAGSSEREERTEQTAQKTGSWLELIGDSDDTLLSDESLTRRGERISAACREGLADWDVEGGRRNAEAGGFSGFVGTSVSGVELLADGEADSAGGRRERCRRNEFPRVLL</sequence>
<dbReference type="Proteomes" id="UP000224006">
    <property type="component" value="Chromosome IX"/>
</dbReference>
<evidence type="ECO:0000256" key="5">
    <source>
        <dbReference type="ARBA" id="ARBA00022989"/>
    </source>
</evidence>
<evidence type="ECO:0000256" key="1">
    <source>
        <dbReference type="ARBA" id="ARBA00004141"/>
    </source>
</evidence>
<evidence type="ECO:0000313" key="10">
    <source>
        <dbReference type="Proteomes" id="UP000224006"/>
    </source>
</evidence>
<dbReference type="GO" id="GO:0016020">
    <property type="term" value="C:membrane"/>
    <property type="evidence" value="ECO:0007669"/>
    <property type="project" value="UniProtKB-SubCell"/>
</dbReference>
<dbReference type="GeneID" id="40306429"/>
<feature type="transmembrane region" description="Helical" evidence="8">
    <location>
        <begin position="193"/>
        <end position="217"/>
    </location>
</feature>
<dbReference type="RefSeq" id="XP_029216764.1">
    <property type="nucleotide sequence ID" value="XM_029360097.1"/>
</dbReference>
<dbReference type="STRING" id="94643.A0A2A9M465"/>
<protein>
    <submittedName>
        <fullName evidence="9">BT1 family protein</fullName>
    </submittedName>
</protein>
<feature type="region of interest" description="Disordered" evidence="7">
    <location>
        <begin position="1"/>
        <end position="38"/>
    </location>
</feature>
<feature type="transmembrane region" description="Helical" evidence="8">
    <location>
        <begin position="430"/>
        <end position="450"/>
    </location>
</feature>
<keyword evidence="4 8" id="KW-0812">Transmembrane</keyword>
<feature type="transmembrane region" description="Helical" evidence="8">
    <location>
        <begin position="361"/>
        <end position="382"/>
    </location>
</feature>
<feature type="transmembrane region" description="Helical" evidence="8">
    <location>
        <begin position="462"/>
        <end position="482"/>
    </location>
</feature>
<accession>A0A2A9M465</accession>
<dbReference type="OrthoDB" id="754047at2759"/>
<feature type="region of interest" description="Disordered" evidence="7">
    <location>
        <begin position="698"/>
        <end position="812"/>
    </location>
</feature>
<proteinExistence type="inferred from homology"/>
<keyword evidence="5 8" id="KW-1133">Transmembrane helix</keyword>
<name>A0A2A9M465_BESBE</name>
<dbReference type="Gene3D" id="1.20.1250.20">
    <property type="entry name" value="MFS general substrate transporter like domains"/>
    <property type="match status" value="1"/>
</dbReference>
<dbReference type="PANTHER" id="PTHR31585">
    <property type="entry name" value="FOLATE-BIOPTERIN TRANSPORTER 1, CHLOROPLASTIC"/>
    <property type="match status" value="1"/>
</dbReference>
<dbReference type="PANTHER" id="PTHR31585:SF51">
    <property type="entry name" value="TRANSPORTER, PUTATIVE-RELATED"/>
    <property type="match status" value="1"/>
</dbReference>
<evidence type="ECO:0000256" key="3">
    <source>
        <dbReference type="ARBA" id="ARBA00022448"/>
    </source>
</evidence>
<comment type="caution">
    <text evidence="9">The sequence shown here is derived from an EMBL/GenBank/DDBJ whole genome shotgun (WGS) entry which is preliminary data.</text>
</comment>
<dbReference type="AlphaFoldDB" id="A0A2A9M465"/>
<evidence type="ECO:0000256" key="6">
    <source>
        <dbReference type="ARBA" id="ARBA00023136"/>
    </source>
</evidence>
<evidence type="ECO:0000313" key="9">
    <source>
        <dbReference type="EMBL" id="PFH32755.1"/>
    </source>
</evidence>
<keyword evidence="6 8" id="KW-0472">Membrane</keyword>
<feature type="transmembrane region" description="Helical" evidence="8">
    <location>
        <begin position="567"/>
        <end position="585"/>
    </location>
</feature>
<dbReference type="EMBL" id="NWUJ01000010">
    <property type="protein sequence ID" value="PFH32755.1"/>
    <property type="molecule type" value="Genomic_DNA"/>
</dbReference>
<feature type="transmembrane region" description="Helical" evidence="8">
    <location>
        <begin position="597"/>
        <end position="620"/>
    </location>
</feature>
<dbReference type="InterPro" id="IPR039309">
    <property type="entry name" value="BT1"/>
</dbReference>
<comment type="subcellular location">
    <subcellularLocation>
        <location evidence="1">Membrane</location>
        <topology evidence="1">Multi-pass membrane protein</topology>
    </subcellularLocation>
</comment>
<organism evidence="9 10">
    <name type="scientific">Besnoitia besnoiti</name>
    <name type="common">Apicomplexan protozoan</name>
    <dbReference type="NCBI Taxonomy" id="94643"/>
    <lineage>
        <taxon>Eukaryota</taxon>
        <taxon>Sar</taxon>
        <taxon>Alveolata</taxon>
        <taxon>Apicomplexa</taxon>
        <taxon>Conoidasida</taxon>
        <taxon>Coccidia</taxon>
        <taxon>Eucoccidiorida</taxon>
        <taxon>Eimeriorina</taxon>
        <taxon>Sarcocystidae</taxon>
        <taxon>Besnoitia</taxon>
    </lineage>
</organism>
<dbReference type="InterPro" id="IPR036259">
    <property type="entry name" value="MFS_trans_sf"/>
</dbReference>
<evidence type="ECO:0000256" key="4">
    <source>
        <dbReference type="ARBA" id="ARBA00022692"/>
    </source>
</evidence>
<feature type="transmembrane region" description="Helical" evidence="8">
    <location>
        <begin position="263"/>
        <end position="285"/>
    </location>
</feature>
<evidence type="ECO:0000256" key="8">
    <source>
        <dbReference type="SAM" id="Phobius"/>
    </source>
</evidence>
<dbReference type="SUPFAM" id="SSF103473">
    <property type="entry name" value="MFS general substrate transporter"/>
    <property type="match status" value="1"/>
</dbReference>
<keyword evidence="10" id="KW-1185">Reference proteome</keyword>
<feature type="transmembrane region" description="Helical" evidence="8">
    <location>
        <begin position="403"/>
        <end position="424"/>
    </location>
</feature>
<feature type="compositionally biased region" description="Basic residues" evidence="7">
    <location>
        <begin position="781"/>
        <end position="790"/>
    </location>
</feature>
<feature type="compositionally biased region" description="Basic and acidic residues" evidence="7">
    <location>
        <begin position="792"/>
        <end position="801"/>
    </location>
</feature>
<dbReference type="KEGG" id="bbes:BESB_013670"/>
<feature type="transmembrane region" description="Helical" evidence="8">
    <location>
        <begin position="229"/>
        <end position="251"/>
    </location>
</feature>
<keyword evidence="3" id="KW-0813">Transport</keyword>
<evidence type="ECO:0000256" key="2">
    <source>
        <dbReference type="ARBA" id="ARBA00007015"/>
    </source>
</evidence>
<feature type="transmembrane region" description="Helical" evidence="8">
    <location>
        <begin position="291"/>
        <end position="311"/>
    </location>
</feature>
<comment type="similarity">
    <text evidence="2">Belongs to the major facilitator superfamily. Folate-biopterin transporter (TC 2.A.71) family.</text>
</comment>
<dbReference type="VEuPathDB" id="ToxoDB:BESB_013670"/>
<dbReference type="Pfam" id="PF03092">
    <property type="entry name" value="BT1"/>
    <property type="match status" value="1"/>
</dbReference>
<feature type="compositionally biased region" description="Gly residues" evidence="7">
    <location>
        <begin position="704"/>
        <end position="731"/>
    </location>
</feature>
<reference evidence="9 10" key="1">
    <citation type="submission" date="2017-09" db="EMBL/GenBank/DDBJ databases">
        <title>Genome sequencing of Besnoitia besnoiti strain Bb-Ger1.</title>
        <authorList>
            <person name="Schares G."/>
            <person name="Venepally P."/>
            <person name="Lorenzi H.A."/>
        </authorList>
    </citation>
    <scope>NUCLEOTIDE SEQUENCE [LARGE SCALE GENOMIC DNA]</scope>
    <source>
        <strain evidence="9 10">Bb-Ger1</strain>
    </source>
</reference>